<evidence type="ECO:0000256" key="10">
    <source>
        <dbReference type="SAM" id="Phobius"/>
    </source>
</evidence>
<dbReference type="SUPFAM" id="SSF52540">
    <property type="entry name" value="P-loop containing nucleoside triphosphate hydrolases"/>
    <property type="match status" value="1"/>
</dbReference>
<dbReference type="GO" id="GO:0005524">
    <property type="term" value="F:ATP binding"/>
    <property type="evidence" value="ECO:0007669"/>
    <property type="project" value="UniProtKB-KW"/>
</dbReference>
<comment type="subcellular location">
    <subcellularLocation>
        <location evidence="1">Cell membrane</location>
        <topology evidence="1">Multi-pass membrane protein</topology>
    </subcellularLocation>
</comment>
<dbReference type="InterPro" id="IPR011527">
    <property type="entry name" value="ABC1_TM_dom"/>
</dbReference>
<dbReference type="InterPro" id="IPR003593">
    <property type="entry name" value="AAA+_ATPase"/>
</dbReference>
<evidence type="ECO:0000256" key="8">
    <source>
        <dbReference type="ARBA" id="ARBA00023136"/>
    </source>
</evidence>
<feature type="domain" description="ABC transmembrane type-1" evidence="12">
    <location>
        <begin position="80"/>
        <end position="362"/>
    </location>
</feature>
<gene>
    <name evidence="13" type="ORF">E6K78_10820</name>
</gene>
<feature type="region of interest" description="Disordered" evidence="9">
    <location>
        <begin position="25"/>
        <end position="59"/>
    </location>
</feature>
<keyword evidence="6 13" id="KW-0067">ATP-binding</keyword>
<dbReference type="InterPro" id="IPR036640">
    <property type="entry name" value="ABC1_TM_sf"/>
</dbReference>
<dbReference type="FunFam" id="3.40.50.300:FF:000221">
    <property type="entry name" value="Multidrug ABC transporter ATP-binding protein"/>
    <property type="match status" value="1"/>
</dbReference>
<dbReference type="PANTHER" id="PTHR24221:SF579">
    <property type="entry name" value="ABC TRANSPORTER"/>
    <property type="match status" value="1"/>
</dbReference>
<keyword evidence="3" id="KW-1003">Cell membrane</keyword>
<sequence>MSQGGFDTSSISGLNPAGRAPLAEAGVGGGSVAEERHSAPRANLPARTSASHRQPPSGGSAIQSLRYLVPYLRRHRSVILLGGVSILLTNVFQVWVPWLVRQAVDHVQAGVTRVALARDAGLILAAVLFQGLFMYTMRMTLIRTSRRMEYELRKDLFDHLARLPASVYRVRKVGDLMSRATNDLDAVRDLLGPGIMYFANTATTLVMAVVLMCRIDARLTLLSLVPLPIVSILMARLGARLYLHYEAIQASFAALTAKAQETLAGIRMVKAHVEEEGEYQAFRALHEDYTEKNRRMIRIMSAMWPALSLLGGISTAIVLWVGGTQVVRGEITLGDLVAFQIYLGMLLWPMVAFGWVTNLFQRGAASMGRIRAVLELDVEDDVGGDGKVPTCGVAIESGAAAASGAAVELRGIGFHYPGTERMVLRGVDLTVRPGESVAIVGRTGSGKTTLLNLMARLYEPTEGTLLLGGVPAERWSRGAFRCRLAVVPQDTFLFSDTIRANIGFGFEDGGTRPQPGQRIPDADMPAPDVEQAARRAGLAPDMARFPQGLETILGERGITLSGGQKQRVALARALVLERPVLLLDDAFSSVDPATEERIIEALFAGERHPAILLATHRRSALLHVDRIVVLDEGRVVAAGTHAELIARGGLYADLYRREEMVEELETL</sequence>
<dbReference type="AlphaFoldDB" id="A0A538THZ2"/>
<evidence type="ECO:0000256" key="6">
    <source>
        <dbReference type="ARBA" id="ARBA00022840"/>
    </source>
</evidence>
<proteinExistence type="predicted"/>
<dbReference type="InterPro" id="IPR017871">
    <property type="entry name" value="ABC_transporter-like_CS"/>
</dbReference>
<evidence type="ECO:0000313" key="14">
    <source>
        <dbReference type="Proteomes" id="UP000316609"/>
    </source>
</evidence>
<feature type="transmembrane region" description="Helical" evidence="10">
    <location>
        <begin position="302"/>
        <end position="321"/>
    </location>
</feature>
<evidence type="ECO:0000259" key="11">
    <source>
        <dbReference type="PROSITE" id="PS50893"/>
    </source>
</evidence>
<feature type="transmembrane region" description="Helical" evidence="10">
    <location>
        <begin position="120"/>
        <end position="137"/>
    </location>
</feature>
<evidence type="ECO:0000256" key="5">
    <source>
        <dbReference type="ARBA" id="ARBA00022741"/>
    </source>
</evidence>
<dbReference type="SUPFAM" id="SSF90123">
    <property type="entry name" value="ABC transporter transmembrane region"/>
    <property type="match status" value="1"/>
</dbReference>
<dbReference type="Gene3D" id="3.40.50.300">
    <property type="entry name" value="P-loop containing nucleotide triphosphate hydrolases"/>
    <property type="match status" value="1"/>
</dbReference>
<dbReference type="SMART" id="SM00382">
    <property type="entry name" value="AAA"/>
    <property type="match status" value="1"/>
</dbReference>
<keyword evidence="4 10" id="KW-0812">Transmembrane</keyword>
<evidence type="ECO:0000256" key="2">
    <source>
        <dbReference type="ARBA" id="ARBA00022448"/>
    </source>
</evidence>
<dbReference type="Gene3D" id="1.20.1560.10">
    <property type="entry name" value="ABC transporter type 1, transmembrane domain"/>
    <property type="match status" value="1"/>
</dbReference>
<feature type="transmembrane region" description="Helical" evidence="10">
    <location>
        <begin position="195"/>
        <end position="215"/>
    </location>
</feature>
<feature type="transmembrane region" description="Helical" evidence="10">
    <location>
        <begin position="78"/>
        <end position="100"/>
    </location>
</feature>
<dbReference type="InterPro" id="IPR003439">
    <property type="entry name" value="ABC_transporter-like_ATP-bd"/>
</dbReference>
<dbReference type="Proteomes" id="UP000316609">
    <property type="component" value="Unassembled WGS sequence"/>
</dbReference>
<dbReference type="PANTHER" id="PTHR24221">
    <property type="entry name" value="ATP-BINDING CASSETTE SUB-FAMILY B"/>
    <property type="match status" value="1"/>
</dbReference>
<dbReference type="FunFam" id="1.20.1560.10:FF:000011">
    <property type="entry name" value="Multidrug ABC transporter ATP-binding protein"/>
    <property type="match status" value="1"/>
</dbReference>
<comment type="caution">
    <text evidence="13">The sequence shown here is derived from an EMBL/GenBank/DDBJ whole genome shotgun (WGS) entry which is preliminary data.</text>
</comment>
<dbReference type="Pfam" id="PF00664">
    <property type="entry name" value="ABC_membrane"/>
    <property type="match status" value="1"/>
</dbReference>
<keyword evidence="5" id="KW-0547">Nucleotide-binding</keyword>
<evidence type="ECO:0000256" key="3">
    <source>
        <dbReference type="ARBA" id="ARBA00022475"/>
    </source>
</evidence>
<dbReference type="InterPro" id="IPR027417">
    <property type="entry name" value="P-loop_NTPase"/>
</dbReference>
<dbReference type="PROSITE" id="PS00211">
    <property type="entry name" value="ABC_TRANSPORTER_1"/>
    <property type="match status" value="1"/>
</dbReference>
<reference evidence="13 14" key="1">
    <citation type="journal article" date="2019" name="Nat. Microbiol.">
        <title>Mediterranean grassland soil C-N compound turnover is dependent on rainfall and depth, and is mediated by genomically divergent microorganisms.</title>
        <authorList>
            <person name="Diamond S."/>
            <person name="Andeer P.F."/>
            <person name="Li Z."/>
            <person name="Crits-Christoph A."/>
            <person name="Burstein D."/>
            <person name="Anantharaman K."/>
            <person name="Lane K.R."/>
            <person name="Thomas B.C."/>
            <person name="Pan C."/>
            <person name="Northen T.R."/>
            <person name="Banfield J.F."/>
        </authorList>
    </citation>
    <scope>NUCLEOTIDE SEQUENCE [LARGE SCALE GENOMIC DNA]</scope>
    <source>
        <strain evidence="13">WS_8</strain>
    </source>
</reference>
<keyword evidence="2" id="KW-0813">Transport</keyword>
<evidence type="ECO:0000256" key="4">
    <source>
        <dbReference type="ARBA" id="ARBA00022692"/>
    </source>
</evidence>
<evidence type="ECO:0000256" key="7">
    <source>
        <dbReference type="ARBA" id="ARBA00022989"/>
    </source>
</evidence>
<feature type="transmembrane region" description="Helical" evidence="10">
    <location>
        <begin position="341"/>
        <end position="360"/>
    </location>
</feature>
<evidence type="ECO:0000256" key="9">
    <source>
        <dbReference type="SAM" id="MobiDB-lite"/>
    </source>
</evidence>
<dbReference type="PROSITE" id="PS50929">
    <property type="entry name" value="ABC_TM1F"/>
    <property type="match status" value="1"/>
</dbReference>
<dbReference type="EMBL" id="VBOY01000113">
    <property type="protein sequence ID" value="TMQ63247.1"/>
    <property type="molecule type" value="Genomic_DNA"/>
</dbReference>
<keyword evidence="8 10" id="KW-0472">Membrane</keyword>
<evidence type="ECO:0000256" key="1">
    <source>
        <dbReference type="ARBA" id="ARBA00004651"/>
    </source>
</evidence>
<dbReference type="GO" id="GO:0140359">
    <property type="term" value="F:ABC-type transporter activity"/>
    <property type="evidence" value="ECO:0007669"/>
    <property type="project" value="InterPro"/>
</dbReference>
<evidence type="ECO:0000313" key="13">
    <source>
        <dbReference type="EMBL" id="TMQ63247.1"/>
    </source>
</evidence>
<dbReference type="Pfam" id="PF00005">
    <property type="entry name" value="ABC_tran"/>
    <property type="match status" value="1"/>
</dbReference>
<protein>
    <submittedName>
        <fullName evidence="13">ABC transporter ATP-binding protein</fullName>
    </submittedName>
</protein>
<evidence type="ECO:0000259" key="12">
    <source>
        <dbReference type="PROSITE" id="PS50929"/>
    </source>
</evidence>
<dbReference type="GO" id="GO:0005886">
    <property type="term" value="C:plasma membrane"/>
    <property type="evidence" value="ECO:0007669"/>
    <property type="project" value="UniProtKB-SubCell"/>
</dbReference>
<dbReference type="InterPro" id="IPR039421">
    <property type="entry name" value="Type_1_exporter"/>
</dbReference>
<keyword evidence="7 10" id="KW-1133">Transmembrane helix</keyword>
<feature type="domain" description="ABC transporter" evidence="11">
    <location>
        <begin position="407"/>
        <end position="657"/>
    </location>
</feature>
<dbReference type="PROSITE" id="PS50893">
    <property type="entry name" value="ABC_TRANSPORTER_2"/>
    <property type="match status" value="1"/>
</dbReference>
<accession>A0A538THZ2</accession>
<dbReference type="CDD" id="cd18541">
    <property type="entry name" value="ABC_6TM_TmrB_like"/>
    <property type="match status" value="1"/>
</dbReference>
<name>A0A538THZ2_UNCEI</name>
<feature type="transmembrane region" description="Helical" evidence="10">
    <location>
        <begin position="221"/>
        <end position="239"/>
    </location>
</feature>
<dbReference type="GO" id="GO:0016887">
    <property type="term" value="F:ATP hydrolysis activity"/>
    <property type="evidence" value="ECO:0007669"/>
    <property type="project" value="InterPro"/>
</dbReference>
<organism evidence="13 14">
    <name type="scientific">Eiseniibacteriota bacterium</name>
    <dbReference type="NCBI Taxonomy" id="2212470"/>
    <lineage>
        <taxon>Bacteria</taxon>
        <taxon>Candidatus Eiseniibacteriota</taxon>
    </lineage>
</organism>